<name>A0A7Y9FRV1_9SPHN</name>
<dbReference type="Pfam" id="PF00534">
    <property type="entry name" value="Glycos_transf_1"/>
    <property type="match status" value="1"/>
</dbReference>
<organism evidence="3 4">
    <name type="scientific">Sphingomonas melonis</name>
    <dbReference type="NCBI Taxonomy" id="152682"/>
    <lineage>
        <taxon>Bacteria</taxon>
        <taxon>Pseudomonadati</taxon>
        <taxon>Pseudomonadota</taxon>
        <taxon>Alphaproteobacteria</taxon>
        <taxon>Sphingomonadales</taxon>
        <taxon>Sphingomonadaceae</taxon>
        <taxon>Sphingomonas</taxon>
    </lineage>
</organism>
<dbReference type="PANTHER" id="PTHR45947">
    <property type="entry name" value="SULFOQUINOVOSYL TRANSFERASE SQD2"/>
    <property type="match status" value="1"/>
</dbReference>
<accession>A0A7Y9FRV1</accession>
<dbReference type="RefSeq" id="WP_179510459.1">
    <property type="nucleotide sequence ID" value="NZ_JACCBY010000008.1"/>
</dbReference>
<protein>
    <submittedName>
        <fullName evidence="3">Glycosyltransferase involved in cell wall biosynthesis</fullName>
    </submittedName>
</protein>
<reference evidence="3 4" key="1">
    <citation type="submission" date="2020-07" db="EMBL/GenBank/DDBJ databases">
        <authorList>
            <person name="Partida-Martinez L."/>
            <person name="Huntemann M."/>
            <person name="Clum A."/>
            <person name="Wang J."/>
            <person name="Palaniappan K."/>
            <person name="Ritter S."/>
            <person name="Chen I.-M."/>
            <person name="Stamatis D."/>
            <person name="Reddy T."/>
            <person name="O'Malley R."/>
            <person name="Daum C."/>
            <person name="Shapiro N."/>
            <person name="Ivanova N."/>
            <person name="Kyrpides N."/>
            <person name="Woyke T."/>
        </authorList>
    </citation>
    <scope>NUCLEOTIDE SEQUENCE [LARGE SCALE GENOMIC DNA]</scope>
    <source>
        <strain evidence="3 4">AS2.3</strain>
    </source>
</reference>
<dbReference type="InterPro" id="IPR001296">
    <property type="entry name" value="Glyco_trans_1"/>
</dbReference>
<comment type="caution">
    <text evidence="3">The sequence shown here is derived from an EMBL/GenBank/DDBJ whole genome shotgun (WGS) entry which is preliminary data.</text>
</comment>
<dbReference type="InterPro" id="IPR050194">
    <property type="entry name" value="Glycosyltransferase_grp1"/>
</dbReference>
<proteinExistence type="predicted"/>
<keyword evidence="3" id="KW-0808">Transferase</keyword>
<dbReference type="EMBL" id="JACCBY010000008">
    <property type="protein sequence ID" value="NYD92067.1"/>
    <property type="molecule type" value="Genomic_DNA"/>
</dbReference>
<evidence type="ECO:0000313" key="3">
    <source>
        <dbReference type="EMBL" id="NYD92067.1"/>
    </source>
</evidence>
<dbReference type="GO" id="GO:0016757">
    <property type="term" value="F:glycosyltransferase activity"/>
    <property type="evidence" value="ECO:0007669"/>
    <property type="project" value="InterPro"/>
</dbReference>
<dbReference type="Gene3D" id="3.40.50.2000">
    <property type="entry name" value="Glycogen Phosphorylase B"/>
    <property type="match status" value="2"/>
</dbReference>
<evidence type="ECO:0000313" key="4">
    <source>
        <dbReference type="Proteomes" id="UP000517753"/>
    </source>
</evidence>
<dbReference type="Proteomes" id="UP000517753">
    <property type="component" value="Unassembled WGS sequence"/>
</dbReference>
<evidence type="ECO:0000259" key="2">
    <source>
        <dbReference type="Pfam" id="PF13439"/>
    </source>
</evidence>
<sequence length="393" mass="43602">MSLPRILIVHNRYQQQGGEDTVVAAEHRLLADAGYPVDTLFVTNHAINNAAMQMQAALFAPYNPISRRLMRQRLRVDRPDIVHVHNFFPRLSPSIFDACRDEAVPVVMTLHNYRLTCANGMLFRDNKPCELCIAGSAAYAVRHGCYRHSRIGSAAVAAMIEYHRQTGTWQHKVSRYIALTEFARDRMVAAGLPAERMRIKPNFVADPGPPAVARGNAPPYALFVGRLSHEKGVDVLLEAWQGINMPLRIVGDGPQRDQLTTRATDRVSFLGQVDPEIVRREMAAASFLIVPSIWYEGFPMTVVEAMALGTPIVAAAIGGLRELLSDGVEGRHFQAGDATDLRRVVGELMANSGSLPAMGQRARARYLAQLSPKRNLAILSDIYREMTAEQRQI</sequence>
<reference evidence="3 4" key="2">
    <citation type="submission" date="2020-08" db="EMBL/GenBank/DDBJ databases">
        <title>The Agave Microbiome: Exploring the role of microbial communities in plant adaptations to desert environments.</title>
        <authorList>
            <person name="Partida-Martinez L.P."/>
        </authorList>
    </citation>
    <scope>NUCLEOTIDE SEQUENCE [LARGE SCALE GENOMIC DNA]</scope>
    <source>
        <strain evidence="3 4">AS2.3</strain>
    </source>
</reference>
<keyword evidence="4" id="KW-1185">Reference proteome</keyword>
<evidence type="ECO:0000259" key="1">
    <source>
        <dbReference type="Pfam" id="PF00534"/>
    </source>
</evidence>
<feature type="domain" description="Glycosyl transferase family 1" evidence="1">
    <location>
        <begin position="217"/>
        <end position="364"/>
    </location>
</feature>
<dbReference type="AlphaFoldDB" id="A0A7Y9FRV1"/>
<dbReference type="SUPFAM" id="SSF53756">
    <property type="entry name" value="UDP-Glycosyltransferase/glycogen phosphorylase"/>
    <property type="match status" value="1"/>
</dbReference>
<gene>
    <name evidence="3" type="ORF">HD841_003887</name>
</gene>
<dbReference type="PANTHER" id="PTHR45947:SF13">
    <property type="entry name" value="TRANSFERASE"/>
    <property type="match status" value="1"/>
</dbReference>
<dbReference type="Pfam" id="PF13439">
    <property type="entry name" value="Glyco_transf_4"/>
    <property type="match status" value="1"/>
</dbReference>
<feature type="domain" description="Glycosyltransferase subfamily 4-like N-terminal" evidence="2">
    <location>
        <begin position="53"/>
        <end position="204"/>
    </location>
</feature>
<dbReference type="InterPro" id="IPR028098">
    <property type="entry name" value="Glyco_trans_4-like_N"/>
</dbReference>